<dbReference type="PANTHER" id="PTHR36181">
    <property type="entry name" value="INTRON-ENCODED ENDONUCLEASE AI3-RELATED"/>
    <property type="match status" value="1"/>
</dbReference>
<comment type="caution">
    <text evidence="1">The sequence shown here is derived from an EMBL/GenBank/DDBJ whole genome shotgun (WGS) entry which is preliminary data.</text>
</comment>
<sequence length="192" mass="22459">MFEYHSENAMSADNQQERPLTETSSLDVERIPPEIGWYLAGFAEGEGSFNVPIRRRNDFEMGWKVSLSFNISQKDDTIPKLFQSVLKCGTIRYRRDGICYFEVTKVEDIVNKVFPFFAKFELRSGKKKDLERFKEIAYMVKRNEHLKQGGLERILVLRRPMNNGGKRRFSVEYILGTIQLMESSETIRQTPE</sequence>
<dbReference type="InterPro" id="IPR051289">
    <property type="entry name" value="LAGLIDADG_Endonuclease"/>
</dbReference>
<organism evidence="1 2">
    <name type="scientific">Candidatus Hakubella thermalkaliphila</name>
    <dbReference type="NCBI Taxonomy" id="2754717"/>
    <lineage>
        <taxon>Bacteria</taxon>
        <taxon>Bacillati</taxon>
        <taxon>Actinomycetota</taxon>
        <taxon>Actinomycetota incertae sedis</taxon>
        <taxon>Candidatus Hakubellales</taxon>
        <taxon>Candidatus Hakubellaceae</taxon>
        <taxon>Candidatus Hakubella</taxon>
    </lineage>
</organism>
<dbReference type="PANTHER" id="PTHR36181:SF4">
    <property type="entry name" value="LAGLIDADG ENDONUCLEASE"/>
    <property type="match status" value="1"/>
</dbReference>
<name>A0A6V8P814_9ACTN</name>
<dbReference type="Gene3D" id="3.10.28.10">
    <property type="entry name" value="Homing endonucleases"/>
    <property type="match status" value="1"/>
</dbReference>
<proteinExistence type="predicted"/>
<dbReference type="InterPro" id="IPR027434">
    <property type="entry name" value="Homing_endonucl"/>
</dbReference>
<evidence type="ECO:0000313" key="2">
    <source>
        <dbReference type="Proteomes" id="UP000591948"/>
    </source>
</evidence>
<reference evidence="1 2" key="1">
    <citation type="journal article" date="2020" name="Front. Microbiol.">
        <title>Single-cell genomics of novel Actinobacteria with the Wood-Ljungdahl pathway discovered in a serpentinizing system.</title>
        <authorList>
            <person name="Merino N."/>
            <person name="Kawai M."/>
            <person name="Boyd E.S."/>
            <person name="Colman D.R."/>
            <person name="McGlynn S.E."/>
            <person name="Nealson K.H."/>
            <person name="Kurokawa K."/>
            <person name="Hongoh Y."/>
        </authorList>
    </citation>
    <scope>NUCLEOTIDE SEQUENCE [LARGE SCALE GENOMIC DNA]</scope>
    <source>
        <strain evidence="1 2">S33</strain>
    </source>
</reference>
<evidence type="ECO:0000313" key="1">
    <source>
        <dbReference type="EMBL" id="GFP27141.1"/>
    </source>
</evidence>
<protein>
    <submittedName>
        <fullName evidence="1">Uncharacterized protein</fullName>
    </submittedName>
</protein>
<dbReference type="SUPFAM" id="SSF55608">
    <property type="entry name" value="Homing endonucleases"/>
    <property type="match status" value="1"/>
</dbReference>
<dbReference type="EMBL" id="BLRY01000017">
    <property type="protein sequence ID" value="GFP27141.1"/>
    <property type="molecule type" value="Genomic_DNA"/>
</dbReference>
<dbReference type="InterPro" id="IPR004860">
    <property type="entry name" value="LAGLIDADG_dom"/>
</dbReference>
<accession>A0A6V8P814</accession>
<dbReference type="Proteomes" id="UP000591948">
    <property type="component" value="Unassembled WGS sequence"/>
</dbReference>
<gene>
    <name evidence="1" type="ORF">HKBW3S33_00554</name>
</gene>
<keyword evidence="2" id="KW-1185">Reference proteome</keyword>
<dbReference type="Pfam" id="PF00961">
    <property type="entry name" value="LAGLIDADG_1"/>
    <property type="match status" value="1"/>
</dbReference>
<dbReference type="GO" id="GO:0004519">
    <property type="term" value="F:endonuclease activity"/>
    <property type="evidence" value="ECO:0007669"/>
    <property type="project" value="InterPro"/>
</dbReference>